<feature type="region of interest" description="Disordered" evidence="1">
    <location>
        <begin position="250"/>
        <end position="294"/>
    </location>
</feature>
<protein>
    <submittedName>
        <fullName evidence="2">Uncharacterized protein</fullName>
    </submittedName>
</protein>
<feature type="compositionally biased region" description="Gly residues" evidence="1">
    <location>
        <begin position="267"/>
        <end position="282"/>
    </location>
</feature>
<evidence type="ECO:0000313" key="3">
    <source>
        <dbReference type="Proteomes" id="UP001562425"/>
    </source>
</evidence>
<name>A0ABD1DI68_CULPP</name>
<dbReference type="Proteomes" id="UP001562425">
    <property type="component" value="Unassembled WGS sequence"/>
</dbReference>
<sequence>MPICEPAPLPATDLAFVCKYQNSSAESPSVVLSPARLHLYHAVFSFCCHLTGFSKEKKENRPKDGSRGHLEGLASVYCEMLMAPFGEVLAALEEARLRAWSERSPHSSSGGSGVHRAGHRGNSCHGGLPNSHSQPIYVPGKYSPSSCLSDKEEDEIYGFGYGVFAPRVARTTLQQHQQLSQSQQSQSQQQSQNSTSSSTSTNTTNTTNVPANSAGAQQSCLSPRSAYFYEFPPTDGRETSKKRTTLARLLRGLKTVNRRDRSNQNNGGSGANAGGGVGGGPGTATQARGKLVAR</sequence>
<comment type="caution">
    <text evidence="2">The sequence shown here is derived from an EMBL/GenBank/DDBJ whole genome shotgun (WGS) entry which is preliminary data.</text>
</comment>
<dbReference type="InterPro" id="IPR051725">
    <property type="entry name" value="SAM-SH3_domain_protein"/>
</dbReference>
<dbReference type="EMBL" id="JBEHCU010005604">
    <property type="protein sequence ID" value="KAL1399268.1"/>
    <property type="molecule type" value="Genomic_DNA"/>
</dbReference>
<feature type="region of interest" description="Disordered" evidence="1">
    <location>
        <begin position="174"/>
        <end position="218"/>
    </location>
</feature>
<dbReference type="PANTHER" id="PTHR12301">
    <property type="entry name" value="SAM-DOMAIN, SH3 AND NUCLEAR LOCALIZATION SIGNALS PROTEIN RELATED"/>
    <property type="match status" value="1"/>
</dbReference>
<evidence type="ECO:0000256" key="1">
    <source>
        <dbReference type="SAM" id="MobiDB-lite"/>
    </source>
</evidence>
<gene>
    <name evidence="2" type="ORF">pipiens_002229</name>
</gene>
<organism evidence="2 3">
    <name type="scientific">Culex pipiens pipiens</name>
    <name type="common">Northern house mosquito</name>
    <dbReference type="NCBI Taxonomy" id="38569"/>
    <lineage>
        <taxon>Eukaryota</taxon>
        <taxon>Metazoa</taxon>
        <taxon>Ecdysozoa</taxon>
        <taxon>Arthropoda</taxon>
        <taxon>Hexapoda</taxon>
        <taxon>Insecta</taxon>
        <taxon>Pterygota</taxon>
        <taxon>Neoptera</taxon>
        <taxon>Endopterygota</taxon>
        <taxon>Diptera</taxon>
        <taxon>Nematocera</taxon>
        <taxon>Culicoidea</taxon>
        <taxon>Culicidae</taxon>
        <taxon>Culicinae</taxon>
        <taxon>Culicini</taxon>
        <taxon>Culex</taxon>
        <taxon>Culex</taxon>
    </lineage>
</organism>
<evidence type="ECO:0000313" key="2">
    <source>
        <dbReference type="EMBL" id="KAL1399268.1"/>
    </source>
</evidence>
<proteinExistence type="predicted"/>
<feature type="compositionally biased region" description="Polar residues" evidence="1">
    <location>
        <begin position="209"/>
        <end position="218"/>
    </location>
</feature>
<reference evidence="2 3" key="1">
    <citation type="submission" date="2024-05" db="EMBL/GenBank/DDBJ databases">
        <title>Culex pipiens pipiens assembly and annotation.</title>
        <authorList>
            <person name="Alout H."/>
            <person name="Durand T."/>
        </authorList>
    </citation>
    <scope>NUCLEOTIDE SEQUENCE [LARGE SCALE GENOMIC DNA]</scope>
    <source>
        <strain evidence="2">HA-2024</strain>
        <tissue evidence="2">Whole body</tissue>
    </source>
</reference>
<dbReference type="AlphaFoldDB" id="A0ABD1DI68"/>
<feature type="compositionally biased region" description="Low complexity" evidence="1">
    <location>
        <begin position="174"/>
        <end position="208"/>
    </location>
</feature>
<dbReference type="PANTHER" id="PTHR12301:SF8">
    <property type="entry name" value="STERILE ALPHA MOTIF DOMAIN-CONTAINING PROTEIN 5"/>
    <property type="match status" value="1"/>
</dbReference>
<feature type="region of interest" description="Disordered" evidence="1">
    <location>
        <begin position="103"/>
        <end position="130"/>
    </location>
</feature>
<keyword evidence="3" id="KW-1185">Reference proteome</keyword>
<accession>A0ABD1DI68</accession>